<evidence type="ECO:0000313" key="3">
    <source>
        <dbReference type="Proteomes" id="UP000299102"/>
    </source>
</evidence>
<name>A0A4C1TX09_EUMVA</name>
<feature type="compositionally biased region" description="Polar residues" evidence="1">
    <location>
        <begin position="12"/>
        <end position="21"/>
    </location>
</feature>
<dbReference type="Proteomes" id="UP000299102">
    <property type="component" value="Unassembled WGS sequence"/>
</dbReference>
<gene>
    <name evidence="2" type="ORF">EVAR_14809_1</name>
</gene>
<keyword evidence="3" id="KW-1185">Reference proteome</keyword>
<feature type="region of interest" description="Disordered" evidence="1">
    <location>
        <begin position="1"/>
        <end position="30"/>
    </location>
</feature>
<protein>
    <submittedName>
        <fullName evidence="2">Uncharacterized protein</fullName>
    </submittedName>
</protein>
<accession>A0A4C1TX09</accession>
<evidence type="ECO:0000256" key="1">
    <source>
        <dbReference type="SAM" id="MobiDB-lite"/>
    </source>
</evidence>
<dbReference type="EMBL" id="BGZK01000096">
    <property type="protein sequence ID" value="GBP18414.1"/>
    <property type="molecule type" value="Genomic_DNA"/>
</dbReference>
<comment type="caution">
    <text evidence="2">The sequence shown here is derived from an EMBL/GenBank/DDBJ whole genome shotgun (WGS) entry which is preliminary data.</text>
</comment>
<reference evidence="2 3" key="1">
    <citation type="journal article" date="2019" name="Commun. Biol.">
        <title>The bagworm genome reveals a unique fibroin gene that provides high tensile strength.</title>
        <authorList>
            <person name="Kono N."/>
            <person name="Nakamura H."/>
            <person name="Ohtoshi R."/>
            <person name="Tomita M."/>
            <person name="Numata K."/>
            <person name="Arakawa K."/>
        </authorList>
    </citation>
    <scope>NUCLEOTIDE SEQUENCE [LARGE SCALE GENOMIC DNA]</scope>
</reference>
<sequence length="76" mass="8115">MNRRFGGCLPTRTFTPNTLPSASPRDFHSNTRGAPYKVACPLFAAGGRPLAGGPPTGEGACPRRLYRNALIKSKLT</sequence>
<organism evidence="2 3">
    <name type="scientific">Eumeta variegata</name>
    <name type="common">Bagworm moth</name>
    <name type="synonym">Eumeta japonica</name>
    <dbReference type="NCBI Taxonomy" id="151549"/>
    <lineage>
        <taxon>Eukaryota</taxon>
        <taxon>Metazoa</taxon>
        <taxon>Ecdysozoa</taxon>
        <taxon>Arthropoda</taxon>
        <taxon>Hexapoda</taxon>
        <taxon>Insecta</taxon>
        <taxon>Pterygota</taxon>
        <taxon>Neoptera</taxon>
        <taxon>Endopterygota</taxon>
        <taxon>Lepidoptera</taxon>
        <taxon>Glossata</taxon>
        <taxon>Ditrysia</taxon>
        <taxon>Tineoidea</taxon>
        <taxon>Psychidae</taxon>
        <taxon>Oiketicinae</taxon>
        <taxon>Eumeta</taxon>
    </lineage>
</organism>
<evidence type="ECO:0000313" key="2">
    <source>
        <dbReference type="EMBL" id="GBP18414.1"/>
    </source>
</evidence>
<dbReference type="AlphaFoldDB" id="A0A4C1TX09"/>
<proteinExistence type="predicted"/>